<evidence type="ECO:0000256" key="1">
    <source>
        <dbReference type="ARBA" id="ARBA00004418"/>
    </source>
</evidence>
<proteinExistence type="predicted"/>
<dbReference type="PANTHER" id="PTHR39210:SF1">
    <property type="entry name" value="HEPARIN-SULFATE LYASE"/>
    <property type="match status" value="1"/>
</dbReference>
<keyword evidence="8" id="KW-1185">Reference proteome</keyword>
<keyword evidence="4 7" id="KW-0456">Lyase</keyword>
<dbReference type="Pfam" id="PF07940">
    <property type="entry name" value="Hepar_II_III_C"/>
    <property type="match status" value="1"/>
</dbReference>
<dbReference type="PANTHER" id="PTHR39210">
    <property type="entry name" value="HEPARIN-SULFATE LYASE"/>
    <property type="match status" value="1"/>
</dbReference>
<dbReference type="SUPFAM" id="SSF48230">
    <property type="entry name" value="Chondroitin AC/alginate lyase"/>
    <property type="match status" value="1"/>
</dbReference>
<dbReference type="GO" id="GO:0042597">
    <property type="term" value="C:periplasmic space"/>
    <property type="evidence" value="ECO:0007669"/>
    <property type="project" value="UniProtKB-SubCell"/>
</dbReference>
<evidence type="ECO:0000256" key="2">
    <source>
        <dbReference type="ARBA" id="ARBA00022729"/>
    </source>
</evidence>
<evidence type="ECO:0000256" key="4">
    <source>
        <dbReference type="ARBA" id="ARBA00023239"/>
    </source>
</evidence>
<keyword evidence="3" id="KW-0574">Periplasm</keyword>
<dbReference type="Gene3D" id="1.50.10.100">
    <property type="entry name" value="Chondroitin AC/alginate lyase"/>
    <property type="match status" value="1"/>
</dbReference>
<dbReference type="InterPro" id="IPR008397">
    <property type="entry name" value="Alginate_lyase_dom"/>
</dbReference>
<evidence type="ECO:0000313" key="7">
    <source>
        <dbReference type="EMBL" id="TYP74833.1"/>
    </source>
</evidence>
<comment type="caution">
    <text evidence="7">The sequence shown here is derived from an EMBL/GenBank/DDBJ whole genome shotgun (WGS) entry which is preliminary data.</text>
</comment>
<gene>
    <name evidence="7" type="ORF">BCM02_105380</name>
</gene>
<dbReference type="AlphaFoldDB" id="A0A5S5CA13"/>
<dbReference type="Proteomes" id="UP000323257">
    <property type="component" value="Unassembled WGS sequence"/>
</dbReference>
<keyword evidence="2" id="KW-0732">Signal</keyword>
<dbReference type="Pfam" id="PF05426">
    <property type="entry name" value="Alginate_lyase"/>
    <property type="match status" value="1"/>
</dbReference>
<organism evidence="7 8">
    <name type="scientific">Paenibacillus methanolicus</name>
    <dbReference type="NCBI Taxonomy" id="582686"/>
    <lineage>
        <taxon>Bacteria</taxon>
        <taxon>Bacillati</taxon>
        <taxon>Bacillota</taxon>
        <taxon>Bacilli</taxon>
        <taxon>Bacillales</taxon>
        <taxon>Paenibacillaceae</taxon>
        <taxon>Paenibacillus</taxon>
    </lineage>
</organism>
<name>A0A5S5CA13_9BACL</name>
<sequence>MKDRLREVRERIGSPAFEAASGALRAEAEALLRSEYRIAPRERGGWAHHYYCPDDASRLTFDWNRPDEHVCLRCGISRRGEPYDGAWISLAHGRLGAGLKSAALLGTALGEERLLAKARELLLAYAAVYIGFEPHGGIPYNGPGKLFQQTLDEAHWILDVCQAYLWLRDRLAADDRQRIAEGVLRPCAEFLAAHKERQLHNHAMLITAAIGMLGFALDDERLTACGLQGEYGLFDQLTRGVLEDGLWYEGAFHYHYYALHPVLQYGLAVEGTPWDIRMHPSIKRMFDSPLDYIGPDGVFPSLNDASSIAAIGSFAPYYEIAHDWYGEPVYADYLRLAYGIGDGEEAGGPYVPVPRSSVYSLLCGADLTVSKDGERAGGMPPGRSMRERMRASRSSAGSGLTKLVNARSWQLIVKHSPFSGEHDHMDRLGLSLRRGTESLLADPGTTAYGVPIHYGWLKHTYSHQTVALDGKDQPPADGRRLGWGRETWGEWVASAVDWTEPGYRMKPDIILPPELCPWDAEAYRDASVVRVNALLGDAFLDIVRVRVPDQRTIDLLYHIDGELSRPAGAGDASFAGVFCELDSTLFESPLLLGDEGQTELRWELASGHWLQGSWCSREVRRICARTPGNPPDTRRQSLVQRVNIAGEATFVNLFRYSETNAWAQTSAVRVAEADTPGRLIVQFAADGEERRFIVRLSDMEASMRLEEERD</sequence>
<reference evidence="7 8" key="1">
    <citation type="submission" date="2019-07" db="EMBL/GenBank/DDBJ databases">
        <title>Genomic Encyclopedia of Type Strains, Phase III (KMG-III): the genomes of soil and plant-associated and newly described type strains.</title>
        <authorList>
            <person name="Whitman W."/>
        </authorList>
    </citation>
    <scope>NUCLEOTIDE SEQUENCE [LARGE SCALE GENOMIC DNA]</scope>
    <source>
        <strain evidence="7 8">BL24</strain>
    </source>
</reference>
<dbReference type="InterPro" id="IPR012480">
    <property type="entry name" value="Hepar_II_III_C"/>
</dbReference>
<feature type="domain" description="Alginate lyase" evidence="5">
    <location>
        <begin position="195"/>
        <end position="267"/>
    </location>
</feature>
<dbReference type="GO" id="GO:0016829">
    <property type="term" value="F:lyase activity"/>
    <property type="evidence" value="ECO:0007669"/>
    <property type="project" value="UniProtKB-KW"/>
</dbReference>
<evidence type="ECO:0000256" key="3">
    <source>
        <dbReference type="ARBA" id="ARBA00022764"/>
    </source>
</evidence>
<feature type="domain" description="Heparinase II/III-like C-terminal" evidence="6">
    <location>
        <begin position="391"/>
        <end position="490"/>
    </location>
</feature>
<dbReference type="InterPro" id="IPR008929">
    <property type="entry name" value="Chondroitin_lyas"/>
</dbReference>
<evidence type="ECO:0000259" key="6">
    <source>
        <dbReference type="Pfam" id="PF07940"/>
    </source>
</evidence>
<dbReference type="EMBL" id="VNHS01000005">
    <property type="protein sequence ID" value="TYP74833.1"/>
    <property type="molecule type" value="Genomic_DNA"/>
</dbReference>
<evidence type="ECO:0000313" key="8">
    <source>
        <dbReference type="Proteomes" id="UP000323257"/>
    </source>
</evidence>
<evidence type="ECO:0000259" key="5">
    <source>
        <dbReference type="Pfam" id="PF05426"/>
    </source>
</evidence>
<accession>A0A5S5CA13</accession>
<dbReference type="Gene3D" id="2.70.98.70">
    <property type="match status" value="1"/>
</dbReference>
<comment type="subcellular location">
    <subcellularLocation>
        <location evidence="1">Periplasm</location>
    </subcellularLocation>
</comment>
<protein>
    <submittedName>
        <fullName evidence="7">Alginate lyase</fullName>
    </submittedName>
</protein>